<evidence type="ECO:0000313" key="1">
    <source>
        <dbReference type="EMBL" id="KMZ88609.1"/>
    </source>
</evidence>
<sequence length="325" mass="38107">MKLLYICTFFHFQYPFLKEIWDIYNSFVVNVNGSEYVEILPYCDNAPLLKSDTTGEYIKFCKKLSRNLLQIADGNYTGDKFMKYCDILYMWMYFELKKNRISNEITEKILKGSTQIIKNKLSKNPCPYLNFNEKHHEPTKLMILRIFNDNIVTFQNMLKGIIKSDECSVKRYVYKCIEIYRDMNSKYCSGIGGTTEEKENSCDIIRKFNNFYTPYIFKNNEITDKFPELSSAAPLNLNDICPLERRKSDSFPDETQQGTPTRGVSTALSAMFTPVRNLFRFGNKKHTIITSDFEKKMENELFHVINEDSNIKDIQPKYNIGYEAA</sequence>
<evidence type="ECO:0000313" key="2">
    <source>
        <dbReference type="Proteomes" id="UP000053327"/>
    </source>
</evidence>
<name>A0A0J9T0F8_PLAV1</name>
<dbReference type="Proteomes" id="UP000053327">
    <property type="component" value="Unassembled WGS sequence"/>
</dbReference>
<gene>
    <name evidence="1" type="ORF">PVBG_04818</name>
</gene>
<reference evidence="1 2" key="1">
    <citation type="submission" date="2011-08" db="EMBL/GenBank/DDBJ databases">
        <title>The Genome Sequence of Plasmodium vivax Brazil I.</title>
        <authorList>
            <consortium name="The Broad Institute Genome Sequencing Platform"/>
            <consortium name="The Broad Institute Genome Sequencing Center for Infectious Disease"/>
            <person name="Neafsey D."/>
            <person name="Carlton J."/>
            <person name="Barnwell J."/>
            <person name="Collins W."/>
            <person name="Escalante A."/>
            <person name="Mullikin J."/>
            <person name="Saul A."/>
            <person name="Guigo R."/>
            <person name="Camara F."/>
            <person name="Young S.K."/>
            <person name="Zeng Q."/>
            <person name="Gargeya S."/>
            <person name="Fitzgerald M."/>
            <person name="Haas B."/>
            <person name="Abouelleil A."/>
            <person name="Alvarado L."/>
            <person name="Arachchi H.M."/>
            <person name="Berlin A."/>
            <person name="Brown A."/>
            <person name="Chapman S.B."/>
            <person name="Chen Z."/>
            <person name="Dunbar C."/>
            <person name="Freedman E."/>
            <person name="Gearin G."/>
            <person name="Gellesch M."/>
            <person name="Goldberg J."/>
            <person name="Griggs A."/>
            <person name="Gujja S."/>
            <person name="Heiman D."/>
            <person name="Howarth C."/>
            <person name="Larson L."/>
            <person name="Lui A."/>
            <person name="MacDonald P.J.P."/>
            <person name="Montmayeur A."/>
            <person name="Murphy C."/>
            <person name="Neiman D."/>
            <person name="Pearson M."/>
            <person name="Priest M."/>
            <person name="Roberts A."/>
            <person name="Saif S."/>
            <person name="Shea T."/>
            <person name="Shenoy N."/>
            <person name="Sisk P."/>
            <person name="Stolte C."/>
            <person name="Sykes S."/>
            <person name="Wortman J."/>
            <person name="Nusbaum C."/>
            <person name="Birren B."/>
        </authorList>
    </citation>
    <scope>NUCLEOTIDE SEQUENCE [LARGE SCALE GENOMIC DNA]</scope>
    <source>
        <strain evidence="1 2">Brazil I</strain>
    </source>
</reference>
<dbReference type="EMBL" id="KQ234761">
    <property type="protein sequence ID" value="KMZ88609.1"/>
    <property type="molecule type" value="Genomic_DNA"/>
</dbReference>
<protein>
    <recommendedName>
        <fullName evidence="3">VIR protein</fullName>
    </recommendedName>
</protein>
<evidence type="ECO:0008006" key="3">
    <source>
        <dbReference type="Google" id="ProtNLM"/>
    </source>
</evidence>
<accession>A0A0J9T0F8</accession>
<dbReference type="AlphaFoldDB" id="A0A0J9T0F8"/>
<proteinExistence type="predicted"/>
<organism evidence="1 2">
    <name type="scientific">Plasmodium vivax (strain Brazil I)</name>
    <dbReference type="NCBI Taxonomy" id="1033975"/>
    <lineage>
        <taxon>Eukaryota</taxon>
        <taxon>Sar</taxon>
        <taxon>Alveolata</taxon>
        <taxon>Apicomplexa</taxon>
        <taxon>Aconoidasida</taxon>
        <taxon>Haemosporida</taxon>
        <taxon>Plasmodiidae</taxon>
        <taxon>Plasmodium</taxon>
        <taxon>Plasmodium (Plasmodium)</taxon>
    </lineage>
</organism>